<accession>A0A4Q2L6R0</accession>
<comment type="caution">
    <text evidence="1">The sequence shown here is derived from an EMBL/GenBank/DDBJ whole genome shotgun (WGS) entry which is preliminary data.</text>
</comment>
<proteinExistence type="predicted"/>
<name>A0A4Q2L6R0_9MICO</name>
<evidence type="ECO:0000313" key="2">
    <source>
        <dbReference type="Proteomes" id="UP000293865"/>
    </source>
</evidence>
<protein>
    <submittedName>
        <fullName evidence="1">Uncharacterized protein</fullName>
    </submittedName>
</protein>
<evidence type="ECO:0000313" key="1">
    <source>
        <dbReference type="EMBL" id="RXZ71951.1"/>
    </source>
</evidence>
<gene>
    <name evidence="1" type="ORF">ESP51_06160</name>
</gene>
<dbReference type="EMBL" id="SDPN01000008">
    <property type="protein sequence ID" value="RXZ71951.1"/>
    <property type="molecule type" value="Genomic_DNA"/>
</dbReference>
<sequence length="289" mass="32186">MSGRENVLVAVTRRYHGLGNRMRVVLGGKVLAELEGRAFAYVWPTGRGFGARLEELWEFDERRWPEALSRALTPLFPYRDASLDWIDDAARQARVWQIRTPHALVLPRGAPSWHAALRTVQPVEGIRNRILELFEAASLSRPYLGVMIRSHTVAHEATLRSSPVEWYLDRIEEIRSVRPGLGLYVAADTDAAFARVADRFPDCVGQTGKGEYNSRSALQASVADLYLLAASCHILGPHYSSFPELAQHLAGSKVALETSTSPASTRYEMQEALTVGTPLRPELRSPGRN</sequence>
<dbReference type="OrthoDB" id="5057754at2"/>
<organism evidence="1 2">
    <name type="scientific">Agromyces albus</name>
    <dbReference type="NCBI Taxonomy" id="205332"/>
    <lineage>
        <taxon>Bacteria</taxon>
        <taxon>Bacillati</taxon>
        <taxon>Actinomycetota</taxon>
        <taxon>Actinomycetes</taxon>
        <taxon>Micrococcales</taxon>
        <taxon>Microbacteriaceae</taxon>
        <taxon>Agromyces</taxon>
    </lineage>
</organism>
<dbReference type="Gene3D" id="3.40.50.11350">
    <property type="match status" value="1"/>
</dbReference>
<dbReference type="AlphaFoldDB" id="A0A4Q2L6R0"/>
<dbReference type="Proteomes" id="UP000293865">
    <property type="component" value="Unassembled WGS sequence"/>
</dbReference>
<dbReference type="RefSeq" id="WP_129520024.1">
    <property type="nucleotide sequence ID" value="NZ_SDPN01000008.1"/>
</dbReference>
<keyword evidence="2" id="KW-1185">Reference proteome</keyword>
<reference evidence="1 2" key="1">
    <citation type="submission" date="2019-01" db="EMBL/GenBank/DDBJ databases">
        <title>Agromyces.</title>
        <authorList>
            <person name="Li J."/>
        </authorList>
    </citation>
    <scope>NUCLEOTIDE SEQUENCE [LARGE SCALE GENOMIC DNA]</scope>
    <source>
        <strain evidence="1 2">DSM 15934</strain>
    </source>
</reference>